<dbReference type="EMBL" id="CAACXN010000015">
    <property type="protein sequence ID" value="VEW13539.1"/>
    <property type="molecule type" value="Genomic_DNA"/>
</dbReference>
<accession>A0A449D7D1</accession>
<protein>
    <submittedName>
        <fullName evidence="1">Uncharacterized protein</fullName>
    </submittedName>
</protein>
<proteinExistence type="predicted"/>
<evidence type="ECO:0000313" key="2">
    <source>
        <dbReference type="Proteomes" id="UP000386281"/>
    </source>
</evidence>
<dbReference type="Proteomes" id="UP000386281">
    <property type="component" value="Unassembled WGS sequence"/>
</dbReference>
<gene>
    <name evidence="1" type="ORF">NCTC12391_01784</name>
</gene>
<organism evidence="1 2">
    <name type="scientific">Brevibacterium casei</name>
    <dbReference type="NCBI Taxonomy" id="33889"/>
    <lineage>
        <taxon>Bacteria</taxon>
        <taxon>Bacillati</taxon>
        <taxon>Actinomycetota</taxon>
        <taxon>Actinomycetes</taxon>
        <taxon>Micrococcales</taxon>
        <taxon>Brevibacteriaceae</taxon>
        <taxon>Brevibacterium</taxon>
    </lineage>
</organism>
<evidence type="ECO:0000313" key="1">
    <source>
        <dbReference type="EMBL" id="VEW13539.1"/>
    </source>
</evidence>
<reference evidence="1 2" key="1">
    <citation type="submission" date="2019-02" db="EMBL/GenBank/DDBJ databases">
        <authorList>
            <consortium name="Pathogen Informatics"/>
        </authorList>
    </citation>
    <scope>NUCLEOTIDE SEQUENCE [LARGE SCALE GENOMIC DNA]</scope>
    <source>
        <strain evidence="1 2">3012STDY7078520</strain>
    </source>
</reference>
<sequence>MTDTVKSWIEERRAIHSEGTGVLLRNPYELNREYDLWDEDAEAIADAHNMFPRALDALNKVLELHKPIFYYEHEDSCMNTDEDHCAERHVEFDLGEYYCEDLPTGEEACDSCYDDEGERVAYPCATVRAIEGAIND</sequence>
<dbReference type="RefSeq" id="WP_190246885.1">
    <property type="nucleotide sequence ID" value="NZ_CAACXN010000015.1"/>
</dbReference>
<name>A0A449D7D1_9MICO</name>
<dbReference type="AlphaFoldDB" id="A0A449D7D1"/>